<dbReference type="RefSeq" id="WP_013115528.1">
    <property type="nucleotide sequence ID" value="NC_014151.1"/>
</dbReference>
<name>D5UGZ1_CELFN</name>
<sequence>MPLEPRLPVRPFVVDALRESGHVVSGSAPLHVEGPATDVVVDELDGTLAVWGVEGESVRGIHLVTRDAHVVERFLLMTVAGAWRRRHGRRSLPDRRLRRPRSHRTLLQDDGTSAVVDAAGTVVAWRLTRADAHRLAVALGHPVEDVVAALREEKGRPVWTGSTLAPVVRSLVLAVVPLVVVATVQVRRHAGSWETNLGVTLGLVLSIGGIAWYAWRRRQLREASARRLDRERLGAARWRATQGAGFVEELARRRVRTRLPRLMGAGLTLVETVTALEVWLDGRGTPLLEVPWVDVVSVDAERAPGSDVGVLVVRTRDGGRVPVVPARVRTGSERGASAAATAAYAAHLRAEHLGGA</sequence>
<proteinExistence type="predicted"/>
<feature type="transmembrane region" description="Helical" evidence="1">
    <location>
        <begin position="197"/>
        <end position="215"/>
    </location>
</feature>
<evidence type="ECO:0000313" key="2">
    <source>
        <dbReference type="EMBL" id="ADG73194.1"/>
    </source>
</evidence>
<dbReference type="KEGG" id="cfl:Cfla_0275"/>
<evidence type="ECO:0000256" key="1">
    <source>
        <dbReference type="SAM" id="Phobius"/>
    </source>
</evidence>
<keyword evidence="1" id="KW-1133">Transmembrane helix</keyword>
<organism evidence="2 3">
    <name type="scientific">Cellulomonas flavigena (strain ATCC 482 / DSM 20109 / BCRC 11376 / JCM 18109 / NBRC 3775 / NCIMB 8073 / NRS 134)</name>
    <dbReference type="NCBI Taxonomy" id="446466"/>
    <lineage>
        <taxon>Bacteria</taxon>
        <taxon>Bacillati</taxon>
        <taxon>Actinomycetota</taxon>
        <taxon>Actinomycetes</taxon>
        <taxon>Micrococcales</taxon>
        <taxon>Cellulomonadaceae</taxon>
        <taxon>Cellulomonas</taxon>
    </lineage>
</organism>
<keyword evidence="3" id="KW-1185">Reference proteome</keyword>
<dbReference type="Proteomes" id="UP000000849">
    <property type="component" value="Chromosome"/>
</dbReference>
<dbReference type="EMBL" id="CP001964">
    <property type="protein sequence ID" value="ADG73194.1"/>
    <property type="molecule type" value="Genomic_DNA"/>
</dbReference>
<dbReference type="OrthoDB" id="4825705at2"/>
<feature type="transmembrane region" description="Helical" evidence="1">
    <location>
        <begin position="164"/>
        <end position="185"/>
    </location>
</feature>
<dbReference type="STRING" id="446466.Cfla_0275"/>
<protein>
    <submittedName>
        <fullName evidence="2">Uncharacterized protein</fullName>
    </submittedName>
</protein>
<keyword evidence="1" id="KW-0472">Membrane</keyword>
<dbReference type="AlphaFoldDB" id="D5UGZ1"/>
<gene>
    <name evidence="2" type="ordered locus">Cfla_0275</name>
</gene>
<accession>D5UGZ1</accession>
<reference evidence="2 3" key="1">
    <citation type="journal article" date="2010" name="Stand. Genomic Sci.">
        <title>Complete genome sequence of Cellulomonas flavigena type strain (134).</title>
        <authorList>
            <person name="Abt B."/>
            <person name="Foster B."/>
            <person name="Lapidus A."/>
            <person name="Clum A."/>
            <person name="Sun H."/>
            <person name="Pukall R."/>
            <person name="Lucas S."/>
            <person name="Glavina Del Rio T."/>
            <person name="Nolan M."/>
            <person name="Tice H."/>
            <person name="Cheng J.F."/>
            <person name="Pitluck S."/>
            <person name="Liolios K."/>
            <person name="Ivanova N."/>
            <person name="Mavromatis K."/>
            <person name="Ovchinnikova G."/>
            <person name="Pati A."/>
            <person name="Goodwin L."/>
            <person name="Chen A."/>
            <person name="Palaniappan K."/>
            <person name="Land M."/>
            <person name="Hauser L."/>
            <person name="Chang Y.J."/>
            <person name="Jeffries C.D."/>
            <person name="Rohde M."/>
            <person name="Goker M."/>
            <person name="Woyke T."/>
            <person name="Bristow J."/>
            <person name="Eisen J.A."/>
            <person name="Markowitz V."/>
            <person name="Hugenholtz P."/>
            <person name="Kyrpides N.C."/>
            <person name="Klenk H.P."/>
        </authorList>
    </citation>
    <scope>NUCLEOTIDE SEQUENCE [LARGE SCALE GENOMIC DNA]</scope>
    <source>
        <strain evidence="3">ATCC 482 / DSM 20109 / BCRC 11376 / JCM 18109 / NBRC 3775 / NCIMB 8073 / NRS 134</strain>
    </source>
</reference>
<dbReference type="HOGENOM" id="CLU_777771_0_0_11"/>
<keyword evidence="1" id="KW-0812">Transmembrane</keyword>
<evidence type="ECO:0000313" key="3">
    <source>
        <dbReference type="Proteomes" id="UP000000849"/>
    </source>
</evidence>